<keyword evidence="1" id="KW-0812">Transmembrane</keyword>
<protein>
    <recommendedName>
        <fullName evidence="4">DUF3592 domain-containing protein</fullName>
    </recommendedName>
</protein>
<comment type="caution">
    <text evidence="2">The sequence shown here is derived from an EMBL/GenBank/DDBJ whole genome shotgun (WGS) entry which is preliminary data.</text>
</comment>
<gene>
    <name evidence="2" type="ORF">GCM10023350_35350</name>
</gene>
<proteinExistence type="predicted"/>
<accession>A0ABP8Z649</accession>
<evidence type="ECO:0000313" key="3">
    <source>
        <dbReference type="Proteomes" id="UP001499882"/>
    </source>
</evidence>
<organism evidence="2 3">
    <name type="scientific">Nocardioides endophyticus</name>
    <dbReference type="NCBI Taxonomy" id="1353775"/>
    <lineage>
        <taxon>Bacteria</taxon>
        <taxon>Bacillati</taxon>
        <taxon>Actinomycetota</taxon>
        <taxon>Actinomycetes</taxon>
        <taxon>Propionibacteriales</taxon>
        <taxon>Nocardioidaceae</taxon>
        <taxon>Nocardioides</taxon>
    </lineage>
</organism>
<keyword evidence="1" id="KW-1133">Transmembrane helix</keyword>
<evidence type="ECO:0000313" key="2">
    <source>
        <dbReference type="EMBL" id="GAA4747432.1"/>
    </source>
</evidence>
<name>A0ABP8Z649_9ACTN</name>
<reference evidence="3" key="1">
    <citation type="journal article" date="2019" name="Int. J. Syst. Evol. Microbiol.">
        <title>The Global Catalogue of Microorganisms (GCM) 10K type strain sequencing project: providing services to taxonomists for standard genome sequencing and annotation.</title>
        <authorList>
            <consortium name="The Broad Institute Genomics Platform"/>
            <consortium name="The Broad Institute Genome Sequencing Center for Infectious Disease"/>
            <person name="Wu L."/>
            <person name="Ma J."/>
        </authorList>
    </citation>
    <scope>NUCLEOTIDE SEQUENCE [LARGE SCALE GENOMIC DNA]</scope>
    <source>
        <strain evidence="3">JCM 18532</strain>
    </source>
</reference>
<dbReference type="EMBL" id="BAABKN010000023">
    <property type="protein sequence ID" value="GAA4747432.1"/>
    <property type="molecule type" value="Genomic_DNA"/>
</dbReference>
<keyword evidence="3" id="KW-1185">Reference proteome</keyword>
<evidence type="ECO:0000256" key="1">
    <source>
        <dbReference type="SAM" id="Phobius"/>
    </source>
</evidence>
<dbReference type="Proteomes" id="UP001499882">
    <property type="component" value="Unassembled WGS sequence"/>
</dbReference>
<dbReference type="RefSeq" id="WP_345528232.1">
    <property type="nucleotide sequence ID" value="NZ_BAABKN010000023.1"/>
</dbReference>
<feature type="transmembrane region" description="Helical" evidence="1">
    <location>
        <begin position="112"/>
        <end position="132"/>
    </location>
</feature>
<sequence>MKRRTRYVLVLVLAAVLVNLPLLHSTWTDQRVQRFGIDVSATVVDHRTVGGQHLLSFTFPEPVDPDQQTWQADVDTSTYDDAVASGDLKVRVLPDEPAAYRAEGQVASNSPLVITLLADVVLVLAVLLLWRLGGRRRPQLRAIAMEDVERCAPGTALDRIEGETFLIRGEVSAIEPGQVVLELGGRSVLVYLDGHLNVVGHQQPAQVRARLV</sequence>
<keyword evidence="1" id="KW-0472">Membrane</keyword>
<evidence type="ECO:0008006" key="4">
    <source>
        <dbReference type="Google" id="ProtNLM"/>
    </source>
</evidence>